<feature type="domain" description="Aldehyde dehydrogenase" evidence="1">
    <location>
        <begin position="1"/>
        <end position="69"/>
    </location>
</feature>
<proteinExistence type="predicted"/>
<reference evidence="2" key="1">
    <citation type="submission" date="2020-03" db="EMBL/GenBank/DDBJ databases">
        <title>Studies in the Genomics of Life Span.</title>
        <authorList>
            <person name="Glass D."/>
        </authorList>
    </citation>
    <scope>NUCLEOTIDE SEQUENCE</scope>
    <source>
        <strain evidence="2">SUZIE</strain>
        <tissue evidence="2">Muscle</tissue>
    </source>
</reference>
<organism evidence="2 3">
    <name type="scientific">Sciurus carolinensis</name>
    <name type="common">Eastern gray squirrel</name>
    <dbReference type="NCBI Taxonomy" id="30640"/>
    <lineage>
        <taxon>Eukaryota</taxon>
        <taxon>Metazoa</taxon>
        <taxon>Chordata</taxon>
        <taxon>Craniata</taxon>
        <taxon>Vertebrata</taxon>
        <taxon>Euteleostomi</taxon>
        <taxon>Mammalia</taxon>
        <taxon>Eutheria</taxon>
        <taxon>Euarchontoglires</taxon>
        <taxon>Glires</taxon>
        <taxon>Rodentia</taxon>
        <taxon>Sciuromorpha</taxon>
        <taxon>Sciuridae</taxon>
        <taxon>Sciurinae</taxon>
        <taxon>Sciurini</taxon>
        <taxon>Sciurus</taxon>
    </lineage>
</organism>
<evidence type="ECO:0000313" key="3">
    <source>
        <dbReference type="Proteomes" id="UP001166674"/>
    </source>
</evidence>
<gene>
    <name evidence="2" type="ORF">SUZIE_112485</name>
</gene>
<dbReference type="Gene3D" id="3.40.605.10">
    <property type="entry name" value="Aldehyde Dehydrogenase, Chain A, domain 1"/>
    <property type="match status" value="1"/>
</dbReference>
<evidence type="ECO:0000259" key="1">
    <source>
        <dbReference type="Pfam" id="PF00171"/>
    </source>
</evidence>
<accession>A0AA41SRP7</accession>
<evidence type="ECO:0000313" key="2">
    <source>
        <dbReference type="EMBL" id="MBZ3871349.1"/>
    </source>
</evidence>
<protein>
    <submittedName>
        <fullName evidence="2">Aldehyde dehydrogenase, mitochondrial</fullName>
    </submittedName>
</protein>
<name>A0AA41SRP7_SCICA</name>
<comment type="caution">
    <text evidence="2">The sequence shown here is derived from an EMBL/GenBank/DDBJ whole genome shotgun (WGS) entry which is preliminary data.</text>
</comment>
<dbReference type="Pfam" id="PF00171">
    <property type="entry name" value="Aldedh"/>
    <property type="match status" value="1"/>
</dbReference>
<sequence length="77" mass="8813">MDASDRGQLLYRLDDLIEGDQICLAALETLDNGKPYVISYLVDLDMVLKCFQYYAGWADKYHGKIIPMDGDFQLHLP</sequence>
<dbReference type="EMBL" id="JAATJV010164900">
    <property type="protein sequence ID" value="MBZ3871349.1"/>
    <property type="molecule type" value="Genomic_DNA"/>
</dbReference>
<dbReference type="InterPro" id="IPR016162">
    <property type="entry name" value="Ald_DH_N"/>
</dbReference>
<dbReference type="InterPro" id="IPR015590">
    <property type="entry name" value="Aldehyde_DH_dom"/>
</dbReference>
<dbReference type="SUPFAM" id="SSF53720">
    <property type="entry name" value="ALDH-like"/>
    <property type="match status" value="1"/>
</dbReference>
<dbReference type="AlphaFoldDB" id="A0AA41SRP7"/>
<dbReference type="PANTHER" id="PTHR11699">
    <property type="entry name" value="ALDEHYDE DEHYDROGENASE-RELATED"/>
    <property type="match status" value="1"/>
</dbReference>
<keyword evidence="3" id="KW-1185">Reference proteome</keyword>
<dbReference type="Proteomes" id="UP001166674">
    <property type="component" value="Unassembled WGS sequence"/>
</dbReference>
<dbReference type="GO" id="GO:0016491">
    <property type="term" value="F:oxidoreductase activity"/>
    <property type="evidence" value="ECO:0007669"/>
    <property type="project" value="InterPro"/>
</dbReference>
<dbReference type="InterPro" id="IPR016161">
    <property type="entry name" value="Ald_DH/histidinol_DH"/>
</dbReference>